<evidence type="ECO:0000313" key="2">
    <source>
        <dbReference type="Proteomes" id="UP000004994"/>
    </source>
</evidence>
<organism evidence="1">
    <name type="scientific">Solanum lycopersicum</name>
    <name type="common">Tomato</name>
    <name type="synonym">Lycopersicon esculentum</name>
    <dbReference type="NCBI Taxonomy" id="4081"/>
    <lineage>
        <taxon>Eukaryota</taxon>
        <taxon>Viridiplantae</taxon>
        <taxon>Streptophyta</taxon>
        <taxon>Embryophyta</taxon>
        <taxon>Tracheophyta</taxon>
        <taxon>Spermatophyta</taxon>
        <taxon>Magnoliopsida</taxon>
        <taxon>eudicotyledons</taxon>
        <taxon>Gunneridae</taxon>
        <taxon>Pentapetalae</taxon>
        <taxon>asterids</taxon>
        <taxon>lamiids</taxon>
        <taxon>Solanales</taxon>
        <taxon>Solanaceae</taxon>
        <taxon>Solanoideae</taxon>
        <taxon>Solaneae</taxon>
        <taxon>Solanum</taxon>
        <taxon>Solanum subgen. Lycopersicon</taxon>
    </lineage>
</organism>
<reference evidence="1" key="1">
    <citation type="journal article" date="2012" name="Nature">
        <title>The tomato genome sequence provides insights into fleshy fruit evolution.</title>
        <authorList>
            <consortium name="Tomato Genome Consortium"/>
        </authorList>
    </citation>
    <scope>NUCLEOTIDE SEQUENCE [LARGE SCALE GENOMIC DNA]</scope>
    <source>
        <strain evidence="1">cv. Heinz 1706</strain>
    </source>
</reference>
<dbReference type="Gramene" id="Solyc11g030580.1.1">
    <property type="protein sequence ID" value="Solyc11g030580.1.1"/>
    <property type="gene ID" value="Solyc11g030580.1"/>
</dbReference>
<dbReference type="EnsemblPlants" id="Solyc11g030580.1.1">
    <property type="protein sequence ID" value="Solyc11g030580.1.1"/>
    <property type="gene ID" value="Solyc11g030580.1"/>
</dbReference>
<protein>
    <submittedName>
        <fullName evidence="1">Uncharacterized protein</fullName>
    </submittedName>
</protein>
<dbReference type="AlphaFoldDB" id="K4D7J4"/>
<dbReference type="Proteomes" id="UP000004994">
    <property type="component" value="Chromosome 11"/>
</dbReference>
<keyword evidence="2" id="KW-1185">Reference proteome</keyword>
<accession>K4D7J4</accession>
<name>K4D7J4_SOLLC</name>
<sequence>METLQCGPKKPPHSSVNAADNHSLLHSHLLQCMLTFNVMKGTSGQFEKDKILSDKVEMQNNGVENNKTRVSTSVASYVVIVATNGAITSCGKASEASTEKEWHEGISHLRLLDVVQNAGDNFIISDDFVKIRTAQLLLQLAGA</sequence>
<dbReference type="PaxDb" id="4081-Solyc11g030580.1.1"/>
<proteinExistence type="predicted"/>
<evidence type="ECO:0000313" key="1">
    <source>
        <dbReference type="EnsemblPlants" id="Solyc11g030580.1.1"/>
    </source>
</evidence>
<reference evidence="1" key="2">
    <citation type="submission" date="2015-06" db="UniProtKB">
        <authorList>
            <consortium name="EnsemblPlants"/>
        </authorList>
    </citation>
    <scope>IDENTIFICATION</scope>
    <source>
        <strain evidence="1">cv. Heinz 1706</strain>
    </source>
</reference>
<dbReference type="HOGENOM" id="CLU_1809563_0_0_1"/>
<dbReference type="InParanoid" id="K4D7J4"/>